<organism evidence="1">
    <name type="scientific">Rhizophora mucronata</name>
    <name type="common">Asiatic mangrove</name>
    <dbReference type="NCBI Taxonomy" id="61149"/>
    <lineage>
        <taxon>Eukaryota</taxon>
        <taxon>Viridiplantae</taxon>
        <taxon>Streptophyta</taxon>
        <taxon>Embryophyta</taxon>
        <taxon>Tracheophyta</taxon>
        <taxon>Spermatophyta</taxon>
        <taxon>Magnoliopsida</taxon>
        <taxon>eudicotyledons</taxon>
        <taxon>Gunneridae</taxon>
        <taxon>Pentapetalae</taxon>
        <taxon>rosids</taxon>
        <taxon>fabids</taxon>
        <taxon>Malpighiales</taxon>
        <taxon>Rhizophoraceae</taxon>
        <taxon>Rhizophora</taxon>
    </lineage>
</organism>
<reference evidence="1" key="1">
    <citation type="submission" date="2018-02" db="EMBL/GenBank/DDBJ databases">
        <title>Rhizophora mucronata_Transcriptome.</title>
        <authorList>
            <person name="Meera S.P."/>
            <person name="Sreeshan A."/>
            <person name="Augustine A."/>
        </authorList>
    </citation>
    <scope>NUCLEOTIDE SEQUENCE</scope>
    <source>
        <tissue evidence="1">Leaf</tissue>
    </source>
</reference>
<protein>
    <submittedName>
        <fullName evidence="1">Uncharacterized protein</fullName>
    </submittedName>
</protein>
<dbReference type="EMBL" id="GGEC01066269">
    <property type="protein sequence ID" value="MBX46753.1"/>
    <property type="molecule type" value="Transcribed_RNA"/>
</dbReference>
<accession>A0A2P2NWC0</accession>
<dbReference type="AlphaFoldDB" id="A0A2P2NWC0"/>
<proteinExistence type="predicted"/>
<sequence>MEIFSFIWWFTRFPGNSSSAVISNRWP</sequence>
<evidence type="ECO:0000313" key="1">
    <source>
        <dbReference type="EMBL" id="MBX46753.1"/>
    </source>
</evidence>
<name>A0A2P2NWC0_RHIMU</name>